<gene>
    <name evidence="6" type="ORF">GCM10023188_45340</name>
</gene>
<dbReference type="InterPro" id="IPR003593">
    <property type="entry name" value="AAA+_ATPase"/>
</dbReference>
<dbReference type="SMART" id="SM00382">
    <property type="entry name" value="AAA"/>
    <property type="match status" value="1"/>
</dbReference>
<evidence type="ECO:0000256" key="1">
    <source>
        <dbReference type="ARBA" id="ARBA00005417"/>
    </source>
</evidence>
<evidence type="ECO:0000313" key="6">
    <source>
        <dbReference type="EMBL" id="GAA4443994.1"/>
    </source>
</evidence>
<dbReference type="Proteomes" id="UP001500552">
    <property type="component" value="Unassembled WGS sequence"/>
</dbReference>
<dbReference type="CDD" id="cd03220">
    <property type="entry name" value="ABC_KpsT_Wzt"/>
    <property type="match status" value="1"/>
</dbReference>
<evidence type="ECO:0000313" key="7">
    <source>
        <dbReference type="Proteomes" id="UP001500552"/>
    </source>
</evidence>
<dbReference type="PROSITE" id="PS50893">
    <property type="entry name" value="ABC_TRANSPORTER_2"/>
    <property type="match status" value="1"/>
</dbReference>
<comment type="caution">
    <text evidence="6">The sequence shown here is derived from an EMBL/GenBank/DDBJ whole genome shotgun (WGS) entry which is preliminary data.</text>
</comment>
<reference evidence="7" key="1">
    <citation type="journal article" date="2019" name="Int. J. Syst. Evol. Microbiol.">
        <title>The Global Catalogue of Microorganisms (GCM) 10K type strain sequencing project: providing services to taxonomists for standard genome sequencing and annotation.</title>
        <authorList>
            <consortium name="The Broad Institute Genomics Platform"/>
            <consortium name="The Broad Institute Genome Sequencing Center for Infectious Disease"/>
            <person name="Wu L."/>
            <person name="Ma J."/>
        </authorList>
    </citation>
    <scope>NUCLEOTIDE SEQUENCE [LARGE SCALE GENOMIC DNA]</scope>
    <source>
        <strain evidence="7">JCM 17926</strain>
    </source>
</reference>
<proteinExistence type="inferred from homology"/>
<dbReference type="PANTHER" id="PTHR46743:SF2">
    <property type="entry name" value="TEICHOIC ACIDS EXPORT ATP-BINDING PROTEIN TAGH"/>
    <property type="match status" value="1"/>
</dbReference>
<accession>A0ABP8M5W4</accession>
<dbReference type="Pfam" id="PF00005">
    <property type="entry name" value="ABC_tran"/>
    <property type="match status" value="1"/>
</dbReference>
<dbReference type="InterPro" id="IPR029439">
    <property type="entry name" value="Wzt_C"/>
</dbReference>
<dbReference type="InterPro" id="IPR015860">
    <property type="entry name" value="ABC_transpr_TagH-like"/>
</dbReference>
<evidence type="ECO:0000256" key="3">
    <source>
        <dbReference type="ARBA" id="ARBA00022741"/>
    </source>
</evidence>
<keyword evidence="2" id="KW-0813">Transport</keyword>
<feature type="domain" description="ABC transporter" evidence="5">
    <location>
        <begin position="44"/>
        <end position="274"/>
    </location>
</feature>
<comment type="similarity">
    <text evidence="1">Belongs to the ABC transporter superfamily.</text>
</comment>
<keyword evidence="3" id="KW-0547">Nucleotide-binding</keyword>
<evidence type="ECO:0000256" key="2">
    <source>
        <dbReference type="ARBA" id="ARBA00022448"/>
    </source>
</evidence>
<dbReference type="SUPFAM" id="SSF52540">
    <property type="entry name" value="P-loop containing nucleoside triphosphate hydrolases"/>
    <property type="match status" value="1"/>
</dbReference>
<dbReference type="InterPro" id="IPR050683">
    <property type="entry name" value="Bact_Polysacc_Export_ATP-bd"/>
</dbReference>
<evidence type="ECO:0000259" key="5">
    <source>
        <dbReference type="PROSITE" id="PS50893"/>
    </source>
</evidence>
<organism evidence="6 7">
    <name type="scientific">Pontibacter saemangeumensis</name>
    <dbReference type="NCBI Taxonomy" id="1084525"/>
    <lineage>
        <taxon>Bacteria</taxon>
        <taxon>Pseudomonadati</taxon>
        <taxon>Bacteroidota</taxon>
        <taxon>Cytophagia</taxon>
        <taxon>Cytophagales</taxon>
        <taxon>Hymenobacteraceae</taxon>
        <taxon>Pontibacter</taxon>
    </lineage>
</organism>
<name>A0ABP8M5W4_9BACT</name>
<keyword evidence="7" id="KW-1185">Reference proteome</keyword>
<dbReference type="PANTHER" id="PTHR46743">
    <property type="entry name" value="TEICHOIC ACIDS EXPORT ATP-BINDING PROTEIN TAGH"/>
    <property type="match status" value="1"/>
</dbReference>
<evidence type="ECO:0000256" key="4">
    <source>
        <dbReference type="ARBA" id="ARBA00022840"/>
    </source>
</evidence>
<dbReference type="InterPro" id="IPR027417">
    <property type="entry name" value="P-loop_NTPase"/>
</dbReference>
<keyword evidence="4 6" id="KW-0067">ATP-binding</keyword>
<dbReference type="CDD" id="cd10147">
    <property type="entry name" value="Wzt_C-like"/>
    <property type="match status" value="1"/>
</dbReference>
<sequence length="433" mass="48557">MWFSGAMGEVVIEVEQLSKMYRLGTIGTGSFRQDLQHWWTTSVLRKEDPFFQLGEEEPGAGGNRAIWALRDVSFEVNRGEALGIIGSNGSGKSTLLKIISRIVRPTDGVVRGNGKISSLLEVGTGFNQELTGRENIYVSGYILGMSKSEIRSKFDQIVDFSGIEKFIDTPVKRYSSGMYVRLAFAVAAHLEPDILIVDEVLAVGDADFQKKCLGKMREVTQADGRTILFVSHSMQAIKNLCDKALWLDKGRMKAIGEVSGVVNKYITGVQKLKLKQSWDTPEEAPGNEWVRMKSVELVPHLLHPEAPLDIRTPLTVKFELWNMTDGIALGAGLHLFTYGGECIFDVPSPVRTCDKGLVKGECTIPGNFLNDGSYYISLIFVKDTSVSLFYLEECLSFDMEDYRENMKWYGKWWGAVRPKLPFRFEQTEMALQQ</sequence>
<dbReference type="Gene3D" id="3.40.50.300">
    <property type="entry name" value="P-loop containing nucleotide triphosphate hydrolases"/>
    <property type="match status" value="1"/>
</dbReference>
<dbReference type="GO" id="GO:0005524">
    <property type="term" value="F:ATP binding"/>
    <property type="evidence" value="ECO:0007669"/>
    <property type="project" value="UniProtKB-KW"/>
</dbReference>
<dbReference type="EMBL" id="BAABHC010000039">
    <property type="protein sequence ID" value="GAA4443994.1"/>
    <property type="molecule type" value="Genomic_DNA"/>
</dbReference>
<dbReference type="InterPro" id="IPR003439">
    <property type="entry name" value="ABC_transporter-like_ATP-bd"/>
</dbReference>
<protein>
    <submittedName>
        <fullName evidence="6">ABC transporter ATP-binding protein</fullName>
    </submittedName>
</protein>